<accession>A0ABY6GYP9</accession>
<dbReference type="RefSeq" id="WP_262600675.1">
    <property type="nucleotide sequence ID" value="NZ_CP103300.1"/>
</dbReference>
<evidence type="ECO:0000313" key="2">
    <source>
        <dbReference type="EMBL" id="UYM17915.1"/>
    </source>
</evidence>
<protein>
    <submittedName>
        <fullName evidence="2">Septum formation initiator family protein</fullName>
    </submittedName>
</protein>
<feature type="coiled-coil region" evidence="1">
    <location>
        <begin position="17"/>
        <end position="58"/>
    </location>
</feature>
<gene>
    <name evidence="2" type="ORF">NX720_08415</name>
</gene>
<dbReference type="Proteomes" id="UP001163255">
    <property type="component" value="Chromosome"/>
</dbReference>
<name>A0ABY6GYP9_9GAMM</name>
<evidence type="ECO:0000313" key="3">
    <source>
        <dbReference type="Proteomes" id="UP001163255"/>
    </source>
</evidence>
<proteinExistence type="predicted"/>
<organism evidence="2 3">
    <name type="scientific">Endozoicomonas euniceicola</name>
    <dbReference type="NCBI Taxonomy" id="1234143"/>
    <lineage>
        <taxon>Bacteria</taxon>
        <taxon>Pseudomonadati</taxon>
        <taxon>Pseudomonadota</taxon>
        <taxon>Gammaproteobacteria</taxon>
        <taxon>Oceanospirillales</taxon>
        <taxon>Endozoicomonadaceae</taxon>
        <taxon>Endozoicomonas</taxon>
    </lineage>
</organism>
<keyword evidence="3" id="KW-1185">Reference proteome</keyword>
<evidence type="ECO:0000256" key="1">
    <source>
        <dbReference type="SAM" id="Coils"/>
    </source>
</evidence>
<keyword evidence="1" id="KW-0175">Coiled coil</keyword>
<dbReference type="EMBL" id="CP103300">
    <property type="protein sequence ID" value="UYM17915.1"/>
    <property type="molecule type" value="Genomic_DNA"/>
</dbReference>
<sequence>MITLPPENLSPSLLEYIVKQQELITRQQRQIAQLMEQNVQLQARIEVLEAEIIRLKKLNPKPNIKPGSLLFRDYSHGQGFFNIKPM</sequence>
<reference evidence="2" key="1">
    <citation type="submission" date="2022-10" db="EMBL/GenBank/DDBJ databases">
        <title>Completed Genome Sequence of two octocoral isolated bacterium, Endozoicomonas euniceicola EF212T and Endozoicomonas gorgoniicola PS125T.</title>
        <authorList>
            <person name="Chiou Y.-J."/>
            <person name="Chen Y.-H."/>
        </authorList>
    </citation>
    <scope>NUCLEOTIDE SEQUENCE</scope>
    <source>
        <strain evidence="2">EF212</strain>
    </source>
</reference>